<keyword evidence="2" id="KW-1185">Reference proteome</keyword>
<proteinExistence type="predicted"/>
<dbReference type="RefSeq" id="XP_033533116.1">
    <property type="nucleotide sequence ID" value="XM_033682133.1"/>
</dbReference>
<evidence type="ECO:0000313" key="1">
    <source>
        <dbReference type="EMBL" id="KAF1811485.1"/>
    </source>
</evidence>
<dbReference type="Gene3D" id="2.120.10.30">
    <property type="entry name" value="TolB, C-terminal domain"/>
    <property type="match status" value="1"/>
</dbReference>
<dbReference type="PANTHER" id="PTHR42060:SF1">
    <property type="entry name" value="NHL REPEAT-CONTAINING PROTEIN"/>
    <property type="match status" value="1"/>
</dbReference>
<evidence type="ECO:0000313" key="2">
    <source>
        <dbReference type="Proteomes" id="UP000504638"/>
    </source>
</evidence>
<dbReference type="Proteomes" id="UP000504638">
    <property type="component" value="Unplaced"/>
</dbReference>
<dbReference type="PANTHER" id="PTHR42060">
    <property type="entry name" value="NHL REPEAT-CONTAINING PROTEIN-RELATED"/>
    <property type="match status" value="1"/>
</dbReference>
<evidence type="ECO:0000313" key="3">
    <source>
        <dbReference type="RefSeq" id="XP_033533116.1"/>
    </source>
</evidence>
<reference evidence="1 3" key="1">
    <citation type="submission" date="2020-01" db="EMBL/GenBank/DDBJ databases">
        <authorList>
            <consortium name="DOE Joint Genome Institute"/>
            <person name="Haridas S."/>
            <person name="Albert R."/>
            <person name="Binder M."/>
            <person name="Bloem J."/>
            <person name="Labutti K."/>
            <person name="Salamov A."/>
            <person name="Andreopoulos B."/>
            <person name="Baker S.E."/>
            <person name="Barry K."/>
            <person name="Bills G."/>
            <person name="Bluhm B.H."/>
            <person name="Cannon C."/>
            <person name="Castanera R."/>
            <person name="Culley D.E."/>
            <person name="Daum C."/>
            <person name="Ezra D."/>
            <person name="Gonzalez J.B."/>
            <person name="Henrissat B."/>
            <person name="Kuo A."/>
            <person name="Liang C."/>
            <person name="Lipzen A."/>
            <person name="Lutzoni F."/>
            <person name="Magnuson J."/>
            <person name="Mondo S."/>
            <person name="Nolan M."/>
            <person name="Ohm R."/>
            <person name="Pangilinan J."/>
            <person name="Park H.-J."/>
            <person name="Ramirez L."/>
            <person name="Alfaro M."/>
            <person name="Sun H."/>
            <person name="Tritt A."/>
            <person name="Yoshinaga Y."/>
            <person name="Zwiers L.-H."/>
            <person name="Turgeon B.G."/>
            <person name="Goodwin S.B."/>
            <person name="Spatafora J.W."/>
            <person name="Crous P.W."/>
            <person name="Grigoriev I.V."/>
        </authorList>
    </citation>
    <scope>NUCLEOTIDE SEQUENCE</scope>
    <source>
        <strain evidence="1 3">CBS 781.70</strain>
    </source>
</reference>
<dbReference type="OrthoDB" id="9977941at2759"/>
<dbReference type="InterPro" id="IPR011042">
    <property type="entry name" value="6-blade_b-propeller_TolB-like"/>
</dbReference>
<gene>
    <name evidence="1 3" type="ORF">P152DRAFT_489208</name>
</gene>
<name>A0A6G1G046_9PEZI</name>
<dbReference type="InterPro" id="IPR052998">
    <property type="entry name" value="Hetero-Diels-Alderase-like"/>
</dbReference>
<sequence>MKPKRTYIVLIPGKELLRLRIQSPMRPVYWASLELRTINTLLWPGNSKAPPPVTIPDTLSVWKIDFQGRPKARQLASFSDTLLNGITMLEPESHIALIAESSQGLIYALDIRTGEYRLFLDDPALKSPFLPDFAPIGINGIHMRGQYAYFTNSYAETFNKVKVDLRKGQPVGSVEMIPIATVADGFDLAGDGNAYLCGSHFQPCPQD</sequence>
<organism evidence="1">
    <name type="scientific">Eremomyces bilateralis CBS 781.70</name>
    <dbReference type="NCBI Taxonomy" id="1392243"/>
    <lineage>
        <taxon>Eukaryota</taxon>
        <taxon>Fungi</taxon>
        <taxon>Dikarya</taxon>
        <taxon>Ascomycota</taxon>
        <taxon>Pezizomycotina</taxon>
        <taxon>Dothideomycetes</taxon>
        <taxon>Dothideomycetes incertae sedis</taxon>
        <taxon>Eremomycetales</taxon>
        <taxon>Eremomycetaceae</taxon>
        <taxon>Eremomyces</taxon>
    </lineage>
</organism>
<dbReference type="GeneID" id="54422703"/>
<dbReference type="SUPFAM" id="SSF63829">
    <property type="entry name" value="Calcium-dependent phosphotriesterase"/>
    <property type="match status" value="1"/>
</dbReference>
<dbReference type="EMBL" id="ML975161">
    <property type="protein sequence ID" value="KAF1811485.1"/>
    <property type="molecule type" value="Genomic_DNA"/>
</dbReference>
<evidence type="ECO:0008006" key="4">
    <source>
        <dbReference type="Google" id="ProtNLM"/>
    </source>
</evidence>
<dbReference type="AlphaFoldDB" id="A0A6G1G046"/>
<reference evidence="3" key="3">
    <citation type="submission" date="2025-04" db="UniProtKB">
        <authorList>
            <consortium name="RefSeq"/>
        </authorList>
    </citation>
    <scope>IDENTIFICATION</scope>
    <source>
        <strain evidence="3">CBS 781.70</strain>
    </source>
</reference>
<reference evidence="3" key="2">
    <citation type="submission" date="2020-04" db="EMBL/GenBank/DDBJ databases">
        <authorList>
            <consortium name="NCBI Genome Project"/>
        </authorList>
    </citation>
    <scope>NUCLEOTIDE SEQUENCE</scope>
    <source>
        <strain evidence="3">CBS 781.70</strain>
    </source>
</reference>
<accession>A0A6G1G046</accession>
<protein>
    <recommendedName>
        <fullName evidence="4">SMP-30/Gluconolactonase/LRE-like region domain-containing protein</fullName>
    </recommendedName>
</protein>